<dbReference type="Proteomes" id="UP000694257">
    <property type="component" value="Chromosome"/>
</dbReference>
<name>A0ABX8RLP4_NOCIO</name>
<keyword evidence="3" id="KW-1185">Reference proteome</keyword>
<evidence type="ECO:0000313" key="2">
    <source>
        <dbReference type="EMBL" id="QXN88366.1"/>
    </source>
</evidence>
<dbReference type="EMBL" id="CP078145">
    <property type="protein sequence ID" value="QXN88366.1"/>
    <property type="molecule type" value="Genomic_DNA"/>
</dbReference>
<dbReference type="Pfam" id="PF07993">
    <property type="entry name" value="NAD_binding_4"/>
    <property type="match status" value="1"/>
</dbReference>
<reference evidence="2 3" key="1">
    <citation type="submission" date="2021-07" db="EMBL/GenBank/DDBJ databases">
        <title>Whole Genome Sequence of Nocardia Iowensis.</title>
        <authorList>
            <person name="Lamm A."/>
            <person name="Collins-Fairclough A.M."/>
            <person name="Bunk B."/>
            <person name="Sproer C."/>
        </authorList>
    </citation>
    <scope>NUCLEOTIDE SEQUENCE [LARGE SCALE GENOMIC DNA]</scope>
    <source>
        <strain evidence="2 3">NRRL 5646</strain>
    </source>
</reference>
<organism evidence="2 3">
    <name type="scientific">Nocardia iowensis</name>
    <dbReference type="NCBI Taxonomy" id="204891"/>
    <lineage>
        <taxon>Bacteria</taxon>
        <taxon>Bacillati</taxon>
        <taxon>Actinomycetota</taxon>
        <taxon>Actinomycetes</taxon>
        <taxon>Mycobacteriales</taxon>
        <taxon>Nocardiaceae</taxon>
        <taxon>Nocardia</taxon>
    </lineage>
</organism>
<gene>
    <name evidence="2" type="ORF">KV110_22460</name>
</gene>
<protein>
    <submittedName>
        <fullName evidence="2">SDR family oxidoreductase</fullName>
    </submittedName>
</protein>
<proteinExistence type="predicted"/>
<sequence>MSPAKPRLLLTGAAGVLGSDLVRRLAADYRLVVLVNRTPVGARTAATVRGNVSEERLGLPRGIYGDLVGELDAIVHAAAATDFSTDRDTVFETNVTGTARILDLAERSKAKLVHVSTAFVECRGHGVADAVSPDTYLESKLRAEQLIAERGYPTVVARPSVIAGDSETGAVARLQGLHVTGAAVAHGELPLLPVEADAVVDFVPTDVVAEAIRILLRTSEPRVYWLTAGEHAVAAADLVRIAVAAGERVRGEPVLPPRLMPQDVLRRLVLPLLTDVGPEHLRARLKQFLAHSYLFESGRIFPSDLAALGLAERVTHAKLLAGLETGMAYVLK</sequence>
<dbReference type="PANTHER" id="PTHR11011">
    <property type="entry name" value="MALE STERILITY PROTEIN 2-RELATED"/>
    <property type="match status" value="1"/>
</dbReference>
<dbReference type="InterPro" id="IPR013120">
    <property type="entry name" value="FAR_NAD-bd"/>
</dbReference>
<feature type="domain" description="Thioester reductase (TE)" evidence="1">
    <location>
        <begin position="47"/>
        <end position="212"/>
    </location>
</feature>
<accession>A0ABX8RLP4</accession>
<evidence type="ECO:0000313" key="3">
    <source>
        <dbReference type="Proteomes" id="UP000694257"/>
    </source>
</evidence>
<evidence type="ECO:0000259" key="1">
    <source>
        <dbReference type="Pfam" id="PF07993"/>
    </source>
</evidence>
<dbReference type="InterPro" id="IPR026055">
    <property type="entry name" value="FAR"/>
</dbReference>
<dbReference type="RefSeq" id="WP_218469249.1">
    <property type="nucleotide sequence ID" value="NZ_BAABJN010000008.1"/>
</dbReference>